<keyword evidence="1" id="KW-0472">Membrane</keyword>
<reference evidence="3" key="1">
    <citation type="journal article" date="2019" name="Int. J. Syst. Evol. Microbiol.">
        <title>The Global Catalogue of Microorganisms (GCM) 10K type strain sequencing project: providing services to taxonomists for standard genome sequencing and annotation.</title>
        <authorList>
            <consortium name="The Broad Institute Genomics Platform"/>
            <consortium name="The Broad Institute Genome Sequencing Center for Infectious Disease"/>
            <person name="Wu L."/>
            <person name="Ma J."/>
        </authorList>
    </citation>
    <scope>NUCLEOTIDE SEQUENCE [LARGE SCALE GENOMIC DNA]</scope>
    <source>
        <strain evidence="3">KCTC 52368</strain>
    </source>
</reference>
<evidence type="ECO:0000313" key="3">
    <source>
        <dbReference type="Proteomes" id="UP001597526"/>
    </source>
</evidence>
<keyword evidence="1" id="KW-1133">Transmembrane helix</keyword>
<keyword evidence="3" id="KW-1185">Reference proteome</keyword>
<feature type="transmembrane region" description="Helical" evidence="1">
    <location>
        <begin position="92"/>
        <end position="110"/>
    </location>
</feature>
<name>A0ABW5MT48_9FLAO</name>
<protein>
    <submittedName>
        <fullName evidence="2">DUF4271 domain-containing protein</fullName>
    </submittedName>
</protein>
<comment type="caution">
    <text evidence="2">The sequence shown here is derived from an EMBL/GenBank/DDBJ whole genome shotgun (WGS) entry which is preliminary data.</text>
</comment>
<feature type="transmembrane region" description="Helical" evidence="1">
    <location>
        <begin position="61"/>
        <end position="80"/>
    </location>
</feature>
<evidence type="ECO:0000256" key="1">
    <source>
        <dbReference type="SAM" id="Phobius"/>
    </source>
</evidence>
<dbReference type="Pfam" id="PF14093">
    <property type="entry name" value="DUF4271"/>
    <property type="match status" value="1"/>
</dbReference>
<dbReference type="InterPro" id="IPR025367">
    <property type="entry name" value="DUF4271"/>
</dbReference>
<dbReference type="EMBL" id="JBHULB010000007">
    <property type="protein sequence ID" value="MFD2586477.1"/>
    <property type="molecule type" value="Genomic_DNA"/>
</dbReference>
<feature type="transmembrane region" description="Helical" evidence="1">
    <location>
        <begin position="163"/>
        <end position="183"/>
    </location>
</feature>
<dbReference type="Proteomes" id="UP001597526">
    <property type="component" value="Unassembled WGS sequence"/>
</dbReference>
<proteinExistence type="predicted"/>
<accession>A0ABW5MT48</accession>
<keyword evidence="1" id="KW-0812">Transmembrane</keyword>
<organism evidence="2 3">
    <name type="scientific">Croceitalea marina</name>
    <dbReference type="NCBI Taxonomy" id="1775166"/>
    <lineage>
        <taxon>Bacteria</taxon>
        <taxon>Pseudomonadati</taxon>
        <taxon>Bacteroidota</taxon>
        <taxon>Flavobacteriia</taxon>
        <taxon>Flavobacteriales</taxon>
        <taxon>Flavobacteriaceae</taxon>
        <taxon>Croceitalea</taxon>
    </lineage>
</organism>
<feature type="transmembrane region" description="Helical" evidence="1">
    <location>
        <begin position="138"/>
        <end position="157"/>
    </location>
</feature>
<evidence type="ECO:0000313" key="2">
    <source>
        <dbReference type="EMBL" id="MFD2586477.1"/>
    </source>
</evidence>
<feature type="transmembrane region" description="Helical" evidence="1">
    <location>
        <begin position="195"/>
        <end position="216"/>
    </location>
</feature>
<dbReference type="RefSeq" id="WP_377766053.1">
    <property type="nucleotide sequence ID" value="NZ_JBHULB010000007.1"/>
</dbReference>
<sequence>MEIIYRSVDSLDWITLVIFCSLLLLTLSKYLFKGMFSNFIILPFNNKYVTLYNKKGKLFNWFHLLLTVFQLVNFSLFIFLSKNTLSSEGFGSYPVVFFAALGILIGYLLVKMGIQMANGFVFDANELVTGLIFNKLSYFNYSSCIAFLANIILTYILKDSKPVVYISIFCIFFVNGIGLVNALRNHQKLISINIFYFILYLCALEIAPLVLIGSYLND</sequence>
<gene>
    <name evidence="2" type="ORF">ACFSQJ_06025</name>
</gene>
<feature type="transmembrane region" description="Helical" evidence="1">
    <location>
        <begin position="13"/>
        <end position="32"/>
    </location>
</feature>